<dbReference type="Proteomes" id="UP001148629">
    <property type="component" value="Unassembled WGS sequence"/>
</dbReference>
<gene>
    <name evidence="1" type="ORF">NM208_g1141</name>
</gene>
<protein>
    <submittedName>
        <fullName evidence="1">Uncharacterized protein</fullName>
    </submittedName>
</protein>
<sequence>MTPNNHVDAIVIGAGFGGIHGLHVLRELGLSAKVLERAPDIGGTWWYNRYPGCMSDTESYLYRFFWDKEDLQTYPWSNRYVQGSEILEYLRHVVHKHDMRKDIQLDTEVIDASWDDGNARWNVKAKITTTSEEIEFTGRYLITALGSLHKKVFPNIPGLEDFKGVLRHSSDWDPETDLRHKRVGVVGCGATGVQIITAIAPEVKSLISFQRSPQYSVPVRDHPITPEQRAWINVHYDEIIDQVWQSWSGFGFVESKRETLSVSPQEREQIFENLWQFGHGAHFMFGGFGDITTNPEANEEACRFMRQKIRQIIKDPLKAEKVIPREPFARRPLCDSGYYEVLNRDTVEIVNCHENPIIAVTPNGVKTEDGTIHEVDILIFATGFDALDGSYRGFPIRGQSGKLLTDHWADGPRNYLGMACAGFPNMFMINGPLAPFGNNVAALQCVSKPIARVIEAAERSKTRGTNDRPSTCVVVPTSEAEASWTTMCRQMSKGSLFSSVSSWINGGNLAGEPGVCKVFYGGLKYYTEVVQRALDNDYKGFKMER</sequence>
<evidence type="ECO:0000313" key="1">
    <source>
        <dbReference type="EMBL" id="KAJ3548167.1"/>
    </source>
</evidence>
<evidence type="ECO:0000313" key="2">
    <source>
        <dbReference type="Proteomes" id="UP001148629"/>
    </source>
</evidence>
<proteinExistence type="predicted"/>
<name>A0ACC1SX67_9HYPO</name>
<dbReference type="EMBL" id="JANRMS010000056">
    <property type="protein sequence ID" value="KAJ3548167.1"/>
    <property type="molecule type" value="Genomic_DNA"/>
</dbReference>
<keyword evidence="2" id="KW-1185">Reference proteome</keyword>
<organism evidence="1 2">
    <name type="scientific">Fusarium decemcellulare</name>
    <dbReference type="NCBI Taxonomy" id="57161"/>
    <lineage>
        <taxon>Eukaryota</taxon>
        <taxon>Fungi</taxon>
        <taxon>Dikarya</taxon>
        <taxon>Ascomycota</taxon>
        <taxon>Pezizomycotina</taxon>
        <taxon>Sordariomycetes</taxon>
        <taxon>Hypocreomycetidae</taxon>
        <taxon>Hypocreales</taxon>
        <taxon>Nectriaceae</taxon>
        <taxon>Fusarium</taxon>
        <taxon>Fusarium decemcellulare species complex</taxon>
    </lineage>
</organism>
<comment type="caution">
    <text evidence="1">The sequence shown here is derived from an EMBL/GenBank/DDBJ whole genome shotgun (WGS) entry which is preliminary data.</text>
</comment>
<reference evidence="1" key="1">
    <citation type="submission" date="2022-08" db="EMBL/GenBank/DDBJ databases">
        <title>Genome Sequence of Fusarium decemcellulare.</title>
        <authorList>
            <person name="Buettner E."/>
        </authorList>
    </citation>
    <scope>NUCLEOTIDE SEQUENCE</scope>
    <source>
        <strain evidence="1">Babe19</strain>
    </source>
</reference>
<accession>A0ACC1SX67</accession>